<protein>
    <submittedName>
        <fullName evidence="2">Uncharacterized protein</fullName>
    </submittedName>
</protein>
<evidence type="ECO:0000313" key="3">
    <source>
        <dbReference type="Proteomes" id="UP001295684"/>
    </source>
</evidence>
<accession>A0AAD1XDC0</accession>
<sequence>MKTSVYITCNPCLSKAKQDKVQSFKIPKKSGNKSKSKVLVIRISSSMERLREKAVDIYKIKRVISWYNYTKPQSTKSMSQLPKNVSQKKLFGVQISIPIKSKAGCNKIEKKEMKSQKCSIPKNNDRYGKYLNCTKSHHRRLSKSNQLYAKRILKQTKEYRKLQLKTNSTSLEKIHNLRALKGNDTYLMQPRTSKNRKNSRQIPSILDKKQTKTYKKYLSVISDTCDFKTFLKKDQPISRKRRKRMSVDCPVKSNIIISPKEYQPKDLNGLQYFLGKRGSSRTSKHNFESSCGKGTLSPIRNPNHSKTESRYSKQMETRMAEHIIDASMLG</sequence>
<gene>
    <name evidence="2" type="ORF">ECRASSUSDP1_LOCUS11533</name>
</gene>
<evidence type="ECO:0000256" key="1">
    <source>
        <dbReference type="SAM" id="MobiDB-lite"/>
    </source>
</evidence>
<organism evidence="2 3">
    <name type="scientific">Euplotes crassus</name>
    <dbReference type="NCBI Taxonomy" id="5936"/>
    <lineage>
        <taxon>Eukaryota</taxon>
        <taxon>Sar</taxon>
        <taxon>Alveolata</taxon>
        <taxon>Ciliophora</taxon>
        <taxon>Intramacronucleata</taxon>
        <taxon>Spirotrichea</taxon>
        <taxon>Hypotrichia</taxon>
        <taxon>Euplotida</taxon>
        <taxon>Euplotidae</taxon>
        <taxon>Moneuplotes</taxon>
    </lineage>
</organism>
<comment type="caution">
    <text evidence="2">The sequence shown here is derived from an EMBL/GenBank/DDBJ whole genome shotgun (WGS) entry which is preliminary data.</text>
</comment>
<name>A0AAD1XDC0_EUPCR</name>
<proteinExistence type="predicted"/>
<feature type="region of interest" description="Disordered" evidence="1">
    <location>
        <begin position="278"/>
        <end position="313"/>
    </location>
</feature>
<dbReference type="AlphaFoldDB" id="A0AAD1XDC0"/>
<dbReference type="Proteomes" id="UP001295684">
    <property type="component" value="Unassembled WGS sequence"/>
</dbReference>
<reference evidence="2" key="1">
    <citation type="submission" date="2023-07" db="EMBL/GenBank/DDBJ databases">
        <authorList>
            <consortium name="AG Swart"/>
            <person name="Singh M."/>
            <person name="Singh A."/>
            <person name="Seah K."/>
            <person name="Emmerich C."/>
        </authorList>
    </citation>
    <scope>NUCLEOTIDE SEQUENCE</scope>
    <source>
        <strain evidence="2">DP1</strain>
    </source>
</reference>
<evidence type="ECO:0000313" key="2">
    <source>
        <dbReference type="EMBL" id="CAI2370225.1"/>
    </source>
</evidence>
<keyword evidence="3" id="KW-1185">Reference proteome</keyword>
<dbReference type="EMBL" id="CAMPGE010011389">
    <property type="protein sequence ID" value="CAI2370225.1"/>
    <property type="molecule type" value="Genomic_DNA"/>
</dbReference>